<dbReference type="AlphaFoldDB" id="A0A8B6FKH1"/>
<feature type="signal peptide" evidence="2">
    <location>
        <begin position="1"/>
        <end position="16"/>
    </location>
</feature>
<organism evidence="3 4">
    <name type="scientific">Mytilus galloprovincialis</name>
    <name type="common">Mediterranean mussel</name>
    <dbReference type="NCBI Taxonomy" id="29158"/>
    <lineage>
        <taxon>Eukaryota</taxon>
        <taxon>Metazoa</taxon>
        <taxon>Spiralia</taxon>
        <taxon>Lophotrochozoa</taxon>
        <taxon>Mollusca</taxon>
        <taxon>Bivalvia</taxon>
        <taxon>Autobranchia</taxon>
        <taxon>Pteriomorphia</taxon>
        <taxon>Mytilida</taxon>
        <taxon>Mytiloidea</taxon>
        <taxon>Mytilidae</taxon>
        <taxon>Mytilinae</taxon>
        <taxon>Mytilus</taxon>
    </lineage>
</organism>
<reference evidence="3" key="1">
    <citation type="submission" date="2018-11" db="EMBL/GenBank/DDBJ databases">
        <authorList>
            <person name="Alioto T."/>
            <person name="Alioto T."/>
        </authorList>
    </citation>
    <scope>NUCLEOTIDE SEQUENCE</scope>
</reference>
<evidence type="ECO:0000256" key="2">
    <source>
        <dbReference type="SAM" id="SignalP"/>
    </source>
</evidence>
<evidence type="ECO:0000313" key="3">
    <source>
        <dbReference type="EMBL" id="VDI51099.1"/>
    </source>
</evidence>
<sequence length="123" mass="14421">MKTVILYGALVTIVLCLPKKDIHMKILEKEDEHDNQLEEKLRSITIEKKHADVFLKRTNSRGLWEECREGCSYEEVREVIEPPIQYSSSDLSDYANRRKRGKDTKGRIVKSVERKANDDLRNM</sequence>
<evidence type="ECO:0000313" key="4">
    <source>
        <dbReference type="Proteomes" id="UP000596742"/>
    </source>
</evidence>
<feature type="chain" id="PRO_5032667540" evidence="2">
    <location>
        <begin position="17"/>
        <end position="123"/>
    </location>
</feature>
<dbReference type="EMBL" id="UYJE01007027">
    <property type="protein sequence ID" value="VDI51099.1"/>
    <property type="molecule type" value="Genomic_DNA"/>
</dbReference>
<keyword evidence="2" id="KW-0732">Signal</keyword>
<name>A0A8B6FKH1_MYTGA</name>
<proteinExistence type="predicted"/>
<feature type="compositionally biased region" description="Basic and acidic residues" evidence="1">
    <location>
        <begin position="103"/>
        <end position="123"/>
    </location>
</feature>
<dbReference type="Proteomes" id="UP000596742">
    <property type="component" value="Unassembled WGS sequence"/>
</dbReference>
<feature type="region of interest" description="Disordered" evidence="1">
    <location>
        <begin position="87"/>
        <end position="123"/>
    </location>
</feature>
<gene>
    <name evidence="3" type="ORF">MGAL_10B047024</name>
</gene>
<comment type="caution">
    <text evidence="3">The sequence shown here is derived from an EMBL/GenBank/DDBJ whole genome shotgun (WGS) entry which is preliminary data.</text>
</comment>
<accession>A0A8B6FKH1</accession>
<protein>
    <submittedName>
        <fullName evidence="3">Uncharacterized protein</fullName>
    </submittedName>
</protein>
<keyword evidence="4" id="KW-1185">Reference proteome</keyword>
<dbReference type="OrthoDB" id="10601851at2759"/>
<evidence type="ECO:0000256" key="1">
    <source>
        <dbReference type="SAM" id="MobiDB-lite"/>
    </source>
</evidence>